<accession>A0A1X2HGD5</accession>
<dbReference type="PROSITE" id="PS51194">
    <property type="entry name" value="HELICASE_CTER"/>
    <property type="match status" value="1"/>
</dbReference>
<dbReference type="GO" id="GO:0043138">
    <property type="term" value="F:3'-5' DNA helicase activity"/>
    <property type="evidence" value="ECO:0007669"/>
    <property type="project" value="EnsemblFungi"/>
</dbReference>
<feature type="domain" description="Helicase C-terminal" evidence="4">
    <location>
        <begin position="483"/>
        <end position="658"/>
    </location>
</feature>
<dbReference type="PANTHER" id="PTHR47957">
    <property type="entry name" value="ATP-DEPENDENT HELICASE HRQ1"/>
    <property type="match status" value="1"/>
</dbReference>
<dbReference type="Pfam" id="PF22982">
    <property type="entry name" value="WHD_HRQ1"/>
    <property type="match status" value="1"/>
</dbReference>
<dbReference type="InParanoid" id="A0A1X2HGD5"/>
<dbReference type="SMART" id="SM00490">
    <property type="entry name" value="HELICc"/>
    <property type="match status" value="1"/>
</dbReference>
<dbReference type="GO" id="GO:0003697">
    <property type="term" value="F:single-stranded DNA binding"/>
    <property type="evidence" value="ECO:0007669"/>
    <property type="project" value="EnsemblFungi"/>
</dbReference>
<organism evidence="5 6">
    <name type="scientific">Syncephalastrum racemosum</name>
    <name type="common">Filamentous fungus</name>
    <dbReference type="NCBI Taxonomy" id="13706"/>
    <lineage>
        <taxon>Eukaryota</taxon>
        <taxon>Fungi</taxon>
        <taxon>Fungi incertae sedis</taxon>
        <taxon>Mucoromycota</taxon>
        <taxon>Mucoromycotina</taxon>
        <taxon>Mucoromycetes</taxon>
        <taxon>Mucorales</taxon>
        <taxon>Syncephalastraceae</taxon>
        <taxon>Syncephalastrum</taxon>
    </lineage>
</organism>
<name>A0A1X2HGD5_SYNRA</name>
<dbReference type="GO" id="GO:0032202">
    <property type="term" value="P:telomere assembly"/>
    <property type="evidence" value="ECO:0007669"/>
    <property type="project" value="EnsemblFungi"/>
</dbReference>
<evidence type="ECO:0000313" key="6">
    <source>
        <dbReference type="Proteomes" id="UP000242180"/>
    </source>
</evidence>
<dbReference type="AlphaFoldDB" id="A0A1X2HGD5"/>
<dbReference type="GO" id="GO:0042162">
    <property type="term" value="F:telomeric DNA binding"/>
    <property type="evidence" value="ECO:0007669"/>
    <property type="project" value="EnsemblFungi"/>
</dbReference>
<dbReference type="InterPro" id="IPR011545">
    <property type="entry name" value="DEAD/DEAH_box_helicase_dom"/>
</dbReference>
<feature type="domain" description="Helicase ATP-binding" evidence="3">
    <location>
        <begin position="261"/>
        <end position="444"/>
    </location>
</feature>
<evidence type="ECO:0000256" key="2">
    <source>
        <dbReference type="ARBA" id="ARBA00022840"/>
    </source>
</evidence>
<dbReference type="Gene3D" id="3.40.50.300">
    <property type="entry name" value="P-loop containing nucleotide triphosphate hydrolases"/>
    <property type="match status" value="2"/>
</dbReference>
<dbReference type="SUPFAM" id="SSF52540">
    <property type="entry name" value="P-loop containing nucleoside triphosphate hydrolases"/>
    <property type="match status" value="1"/>
</dbReference>
<dbReference type="Pfam" id="PF00270">
    <property type="entry name" value="DEAD"/>
    <property type="match status" value="1"/>
</dbReference>
<dbReference type="STRING" id="13706.A0A1X2HGD5"/>
<protein>
    <submittedName>
        <fullName evidence="5">P-loop containing nucleoside triphosphate hydrolase protein</fullName>
    </submittedName>
</protein>
<dbReference type="EMBL" id="MCGN01000004">
    <property type="protein sequence ID" value="ORY97959.1"/>
    <property type="molecule type" value="Genomic_DNA"/>
</dbReference>
<dbReference type="Proteomes" id="UP000242180">
    <property type="component" value="Unassembled WGS sequence"/>
</dbReference>
<dbReference type="GO" id="GO:0042275">
    <property type="term" value="P:error-free postreplication DNA repair"/>
    <property type="evidence" value="ECO:0007669"/>
    <property type="project" value="EnsemblFungi"/>
</dbReference>
<evidence type="ECO:0000259" key="3">
    <source>
        <dbReference type="PROSITE" id="PS51192"/>
    </source>
</evidence>
<dbReference type="PANTHER" id="PTHR47957:SF3">
    <property type="entry name" value="ATP-DEPENDENT HELICASE HRQ1"/>
    <property type="match status" value="1"/>
</dbReference>
<dbReference type="GO" id="GO:0032204">
    <property type="term" value="P:regulation of telomere maintenance"/>
    <property type="evidence" value="ECO:0007669"/>
    <property type="project" value="EnsemblFungi"/>
</dbReference>
<gene>
    <name evidence="5" type="ORF">BCR43DRAFT_473303</name>
</gene>
<evidence type="ECO:0000259" key="4">
    <source>
        <dbReference type="PROSITE" id="PS51194"/>
    </source>
</evidence>
<dbReference type="GO" id="GO:0036297">
    <property type="term" value="P:interstrand cross-link repair"/>
    <property type="evidence" value="ECO:0007669"/>
    <property type="project" value="EnsemblFungi"/>
</dbReference>
<dbReference type="PROSITE" id="PS51192">
    <property type="entry name" value="HELICASE_ATP_BIND_1"/>
    <property type="match status" value="1"/>
</dbReference>
<dbReference type="CDD" id="cd18797">
    <property type="entry name" value="SF2_C_Hrq"/>
    <property type="match status" value="1"/>
</dbReference>
<dbReference type="SMART" id="SM00487">
    <property type="entry name" value="DEXDc"/>
    <property type="match status" value="1"/>
</dbReference>
<dbReference type="InterPro" id="IPR055227">
    <property type="entry name" value="HRQ1_WHD"/>
</dbReference>
<evidence type="ECO:0000256" key="1">
    <source>
        <dbReference type="ARBA" id="ARBA00022741"/>
    </source>
</evidence>
<dbReference type="Pfam" id="PF09369">
    <property type="entry name" value="MZB"/>
    <property type="match status" value="1"/>
</dbReference>
<keyword evidence="5" id="KW-0378">Hydrolase</keyword>
<dbReference type="GO" id="GO:0008047">
    <property type="term" value="F:enzyme activator activity"/>
    <property type="evidence" value="ECO:0007669"/>
    <property type="project" value="EnsemblFungi"/>
</dbReference>
<dbReference type="CDD" id="cd17923">
    <property type="entry name" value="DEXHc_Hrq1-like"/>
    <property type="match status" value="1"/>
</dbReference>
<dbReference type="InterPro" id="IPR027417">
    <property type="entry name" value="P-loop_NTPase"/>
</dbReference>
<sequence>MPKTSSTQPRKRARQQDPIPDFLIELTTLFERANTFCAFCDARLTTALTLDKILSSVNDLQLRDLAGINAILPNFIHYYKEDTVVVVQFGKPLSKQTMREKHSAAMASRGDDWQFKQPRPVKPEAIQKTIQSRNKQFQKAVTTFTNRCRKEGVDPEARYAAAVEDNLRQIPTVAQEPETDNTTASTTVTAVPDHSSIPEVIHGLSFQAFYDHQLDDRSCWREIPAREANYGELDPPLLPEMKEALRQRGIDSLFAHQADAIRALREHHHVIVTTATASGKSLIYQIPVLEKLMTDPASRAIYIFPTKALAQDQMRALQELMRSCPSLNDTQISTFDGDTPSDQRAAIRANASVIFTNPDMLHHAILPNANAWRSFLSSVTYVVVDELHVYNGLFGSNVALIMRRLRRLCHHFGNHSMQFVSCSATIRDPKKHMQLMFGVNDVAVVQRDGAPSGKKNFILWNPPLTHPSDPHSPRRNAISEAADIIEYLLIHNVRTIAFCKIRKTCELLMKHLRENLEKNQRRHLMDRVQSYRGGYMPQDRRQIEKKMFRGELLGVVATNALELGVDIGSLDAVIMVGMPWSISAMWQQSGRAGRRNADSLSMVIADGNPLDQYYSRHPSVLFEREPDDISFDVENGMVLESHLQCAAEELPVDTDRDRVYFGNQTQAICEAHLTPIDTLRGLYRPHMRFRPHPAQFVNVRNIVQDTYLVIDTTGNRNSVLEEIEASRASFEIYEGAIFIHQGRTYLVDECNTDQRYACVHLVRVDWTTQQRDYTNVNVINTSMSKPIHGTTHSVGYGRVQIETVVFGYYKMDKRNRIMDTVELYMDPILRESTGVWVDLPSRTLADLDAQEIDRMAAVHACAHIMISLLPRFTTSTQSDVRTECKSPHATRPRPPRIALYETQPSGIARKAYGFFDQLVQSCVEQIEKCTCEEGCPSCVHLTSCSEHNAMCSKAGASLVLRQLLSS</sequence>
<dbReference type="FunCoup" id="A0A1X2HGD5">
    <property type="interactions" value="343"/>
</dbReference>
<dbReference type="GO" id="GO:0005524">
    <property type="term" value="F:ATP binding"/>
    <property type="evidence" value="ECO:0007669"/>
    <property type="project" value="UniProtKB-KW"/>
</dbReference>
<keyword evidence="6" id="KW-1185">Reference proteome</keyword>
<comment type="caution">
    <text evidence="5">The sequence shown here is derived from an EMBL/GenBank/DDBJ whole genome shotgun (WGS) entry which is preliminary data.</text>
</comment>
<dbReference type="InterPro" id="IPR001650">
    <property type="entry name" value="Helicase_C-like"/>
</dbReference>
<reference evidence="5 6" key="1">
    <citation type="submission" date="2016-07" db="EMBL/GenBank/DDBJ databases">
        <title>Pervasive Adenine N6-methylation of Active Genes in Fungi.</title>
        <authorList>
            <consortium name="DOE Joint Genome Institute"/>
            <person name="Mondo S.J."/>
            <person name="Dannebaum R.O."/>
            <person name="Kuo R.C."/>
            <person name="Labutti K."/>
            <person name="Haridas S."/>
            <person name="Kuo A."/>
            <person name="Salamov A."/>
            <person name="Ahrendt S.R."/>
            <person name="Lipzen A."/>
            <person name="Sullivan W."/>
            <person name="Andreopoulos W.B."/>
            <person name="Clum A."/>
            <person name="Lindquist E."/>
            <person name="Daum C."/>
            <person name="Ramamoorthy G.K."/>
            <person name="Gryganskyi A."/>
            <person name="Culley D."/>
            <person name="Magnuson J.K."/>
            <person name="James T.Y."/>
            <person name="O'Malley M.A."/>
            <person name="Stajich J.E."/>
            <person name="Spatafora J.W."/>
            <person name="Visel A."/>
            <person name="Grigoriev I.V."/>
        </authorList>
    </citation>
    <scope>NUCLEOTIDE SEQUENCE [LARGE SCALE GENOMIC DNA]</scope>
    <source>
        <strain evidence="5 6">NRRL 2496</strain>
    </source>
</reference>
<dbReference type="Pfam" id="PF00271">
    <property type="entry name" value="Helicase_C"/>
    <property type="match status" value="1"/>
</dbReference>
<dbReference type="InterPro" id="IPR018973">
    <property type="entry name" value="MZB"/>
</dbReference>
<proteinExistence type="predicted"/>
<dbReference type="OMA" id="GAVHLHQ"/>
<dbReference type="GO" id="GO:0006289">
    <property type="term" value="P:nucleotide-excision repair"/>
    <property type="evidence" value="ECO:0007669"/>
    <property type="project" value="EnsemblFungi"/>
</dbReference>
<keyword evidence="1" id="KW-0547">Nucleotide-binding</keyword>
<dbReference type="GO" id="GO:0016787">
    <property type="term" value="F:hydrolase activity"/>
    <property type="evidence" value="ECO:0007669"/>
    <property type="project" value="UniProtKB-KW"/>
</dbReference>
<dbReference type="OrthoDB" id="18781at2759"/>
<evidence type="ECO:0000313" key="5">
    <source>
        <dbReference type="EMBL" id="ORY97959.1"/>
    </source>
</evidence>
<keyword evidence="2" id="KW-0067">ATP-binding</keyword>
<dbReference type="InterPro" id="IPR014001">
    <property type="entry name" value="Helicase_ATP-bd"/>
</dbReference>
<dbReference type="GO" id="GO:0005634">
    <property type="term" value="C:nucleus"/>
    <property type="evidence" value="ECO:0007669"/>
    <property type="project" value="TreeGrafter"/>
</dbReference>